<proteinExistence type="predicted"/>
<organism evidence="1 2">
    <name type="scientific">Yersinia intermedia</name>
    <dbReference type="NCBI Taxonomy" id="631"/>
    <lineage>
        <taxon>Bacteria</taxon>
        <taxon>Pseudomonadati</taxon>
        <taxon>Pseudomonadota</taxon>
        <taxon>Gammaproteobacteria</taxon>
        <taxon>Enterobacterales</taxon>
        <taxon>Yersiniaceae</taxon>
        <taxon>Yersinia</taxon>
    </lineage>
</organism>
<evidence type="ECO:0000313" key="2">
    <source>
        <dbReference type="Proteomes" id="UP000424966"/>
    </source>
</evidence>
<keyword evidence="2" id="KW-1185">Reference proteome</keyword>
<dbReference type="Pfam" id="PF08875">
    <property type="entry name" value="DUF1833"/>
    <property type="match status" value="1"/>
</dbReference>
<accession>A0ABX6F625</accession>
<evidence type="ECO:0000313" key="1">
    <source>
        <dbReference type="EMBL" id="QGR70331.1"/>
    </source>
</evidence>
<protein>
    <submittedName>
        <fullName evidence="1">DUF1833 domain-containing protein</fullName>
    </submittedName>
</protein>
<gene>
    <name evidence="1" type="ORF">FOC37_08040</name>
</gene>
<dbReference type="EMBL" id="CP046294">
    <property type="protein sequence ID" value="QGR70331.1"/>
    <property type="molecule type" value="Genomic_DNA"/>
</dbReference>
<dbReference type="InterPro" id="IPR014974">
    <property type="entry name" value="DUF1833"/>
</dbReference>
<dbReference type="GeneID" id="58046204"/>
<dbReference type="RefSeq" id="WP_155967644.1">
    <property type="nucleotide sequence ID" value="NZ_CP046293.1"/>
</dbReference>
<sequence length="156" mass="17657">MPGLREYLSHRPNRVMYITLKFTHPAFEQVRLVADQMFQKTLGGEIYSPCRMEVSESEQSDIPIIQCAVKLSRVAQDIKQGLKGWTGAQRMIPITAVYQKWDSIDMTVAVSTWSLFVKDISMDENDVTATIALKNPMVNNVGKLYNTTDFPGLINI</sequence>
<reference evidence="1 2" key="1">
    <citation type="submission" date="2019-11" db="EMBL/GenBank/DDBJ databases">
        <title>FDA dAtabase for Regulatory Grade micrObial Sequences (FDA-ARGOS): Supporting development and validation of Infectious Disease Dx tests.</title>
        <authorList>
            <person name="Patel R."/>
            <person name="Rucinski S."/>
            <person name="Tallon L."/>
            <person name="Sadzewicz L."/>
            <person name="Vavikolanu K."/>
            <person name="Mehta A."/>
            <person name="Aluvathingal J."/>
            <person name="Nadendla S."/>
            <person name="Nandy P."/>
            <person name="Geyer C."/>
            <person name="Yan Y."/>
            <person name="Sichtig H."/>
        </authorList>
    </citation>
    <scope>NUCLEOTIDE SEQUENCE [LARGE SCALE GENOMIC DNA]</scope>
    <source>
        <strain evidence="1 2">FDAARGOS_729</strain>
    </source>
</reference>
<name>A0ABX6F625_YERIN</name>
<dbReference type="Proteomes" id="UP000424966">
    <property type="component" value="Chromosome"/>
</dbReference>